<evidence type="ECO:0000256" key="5">
    <source>
        <dbReference type="ARBA" id="ARBA00008391"/>
    </source>
</evidence>
<name>A0A0L0S7C0_ALLM3</name>
<dbReference type="Proteomes" id="UP000054350">
    <property type="component" value="Unassembled WGS sequence"/>
</dbReference>
<dbReference type="PANTHER" id="PTHR32315">
    <property type="entry name" value="ADENINE PHOSPHORIBOSYLTRANSFERASE"/>
    <property type="match status" value="1"/>
</dbReference>
<dbReference type="Pfam" id="PF00156">
    <property type="entry name" value="Pribosyltran"/>
    <property type="match status" value="1"/>
</dbReference>
<evidence type="ECO:0000256" key="4">
    <source>
        <dbReference type="ARBA" id="ARBA00004659"/>
    </source>
</evidence>
<reference evidence="12 13" key="1">
    <citation type="submission" date="2009-11" db="EMBL/GenBank/DDBJ databases">
        <title>Annotation of Allomyces macrogynus ATCC 38327.</title>
        <authorList>
            <consortium name="The Broad Institute Genome Sequencing Platform"/>
            <person name="Russ C."/>
            <person name="Cuomo C."/>
            <person name="Burger G."/>
            <person name="Gray M.W."/>
            <person name="Holland P.W.H."/>
            <person name="King N."/>
            <person name="Lang F.B.F."/>
            <person name="Roger A.J."/>
            <person name="Ruiz-Trillo I."/>
            <person name="Young S.K."/>
            <person name="Zeng Q."/>
            <person name="Gargeya S."/>
            <person name="Fitzgerald M."/>
            <person name="Haas B."/>
            <person name="Abouelleil A."/>
            <person name="Alvarado L."/>
            <person name="Arachchi H.M."/>
            <person name="Berlin A."/>
            <person name="Chapman S.B."/>
            <person name="Gearin G."/>
            <person name="Goldberg J."/>
            <person name="Griggs A."/>
            <person name="Gujja S."/>
            <person name="Hansen M."/>
            <person name="Heiman D."/>
            <person name="Howarth C."/>
            <person name="Larimer J."/>
            <person name="Lui A."/>
            <person name="MacDonald P.J.P."/>
            <person name="McCowen C."/>
            <person name="Montmayeur A."/>
            <person name="Murphy C."/>
            <person name="Neiman D."/>
            <person name="Pearson M."/>
            <person name="Priest M."/>
            <person name="Roberts A."/>
            <person name="Saif S."/>
            <person name="Shea T."/>
            <person name="Sisk P."/>
            <person name="Stolte C."/>
            <person name="Sykes S."/>
            <person name="Wortman J."/>
            <person name="Nusbaum C."/>
            <person name="Birren B."/>
        </authorList>
    </citation>
    <scope>NUCLEOTIDE SEQUENCE [LARGE SCALE GENOMIC DNA]</scope>
    <source>
        <strain evidence="12 13">ATCC 38327</strain>
    </source>
</reference>
<sequence>MSSDGLDRVRALIPAIPDFPQPGIVFRDLFPVFRDPKALEALSAHLTTHLLNLPTDVDVIVGIDARGFLLGPLLAARVGASFVPVRKRGKLPGDVVRTSYAKEYGLDEVEIQKDAIKAGQNVVVLDDLIATGGSAKAAGELVRMIGGNIIEYLFVIELEALAGRDVLDAPVYAPIVY</sequence>
<dbReference type="InterPro" id="IPR029057">
    <property type="entry name" value="PRTase-like"/>
</dbReference>
<dbReference type="eggNOG" id="KOG1712">
    <property type="taxonomic scope" value="Eukaryota"/>
</dbReference>
<keyword evidence="10" id="KW-0660">Purine salvage</keyword>
<dbReference type="STRING" id="578462.A0A0L0S7C0"/>
<evidence type="ECO:0000256" key="10">
    <source>
        <dbReference type="ARBA" id="ARBA00022726"/>
    </source>
</evidence>
<dbReference type="VEuPathDB" id="FungiDB:AMAG_03909"/>
<feature type="domain" description="Phosphoribosyltransferase" evidence="11">
    <location>
        <begin position="39"/>
        <end position="156"/>
    </location>
</feature>
<evidence type="ECO:0000256" key="6">
    <source>
        <dbReference type="ARBA" id="ARBA00011893"/>
    </source>
</evidence>
<dbReference type="InterPro" id="IPR050054">
    <property type="entry name" value="UPRTase/APRTase"/>
</dbReference>
<evidence type="ECO:0000313" key="13">
    <source>
        <dbReference type="Proteomes" id="UP000054350"/>
    </source>
</evidence>
<dbReference type="FunFam" id="3.40.50.2020:FF:000021">
    <property type="entry name" value="Adenine phosphoribosyltransferase"/>
    <property type="match status" value="1"/>
</dbReference>
<dbReference type="NCBIfam" id="NF002634">
    <property type="entry name" value="PRK02304.1-3"/>
    <property type="match status" value="1"/>
</dbReference>
<comment type="similarity">
    <text evidence="5">Belongs to the purine/pyrimidine phosphoribosyltransferase family.</text>
</comment>
<protein>
    <recommendedName>
        <fullName evidence="6">adenine phosphoribosyltransferase</fullName>
        <ecNumber evidence="6">2.4.2.7</ecNumber>
    </recommendedName>
</protein>
<evidence type="ECO:0000256" key="2">
    <source>
        <dbReference type="ARBA" id="ARBA00003968"/>
    </source>
</evidence>
<evidence type="ECO:0000256" key="9">
    <source>
        <dbReference type="ARBA" id="ARBA00022679"/>
    </source>
</evidence>
<accession>A0A0L0S7C0</accession>
<dbReference type="GO" id="GO:0005737">
    <property type="term" value="C:cytoplasm"/>
    <property type="evidence" value="ECO:0007669"/>
    <property type="project" value="UniProtKB-SubCell"/>
</dbReference>
<keyword evidence="9 12" id="KW-0808">Transferase</keyword>
<evidence type="ECO:0000256" key="8">
    <source>
        <dbReference type="ARBA" id="ARBA00022676"/>
    </source>
</evidence>
<dbReference type="CDD" id="cd06223">
    <property type="entry name" value="PRTases_typeI"/>
    <property type="match status" value="1"/>
</dbReference>
<dbReference type="GO" id="GO:0002055">
    <property type="term" value="F:adenine binding"/>
    <property type="evidence" value="ECO:0007669"/>
    <property type="project" value="TreeGrafter"/>
</dbReference>
<evidence type="ECO:0000256" key="3">
    <source>
        <dbReference type="ARBA" id="ARBA00004496"/>
    </source>
</evidence>
<dbReference type="GO" id="GO:0016208">
    <property type="term" value="F:AMP binding"/>
    <property type="evidence" value="ECO:0007669"/>
    <property type="project" value="TreeGrafter"/>
</dbReference>
<dbReference type="EC" id="2.4.2.7" evidence="6"/>
<keyword evidence="7" id="KW-0963">Cytoplasm</keyword>
<comment type="pathway">
    <text evidence="4">Purine metabolism; AMP biosynthesis via salvage pathway; AMP from adenine: step 1/1.</text>
</comment>
<dbReference type="GO" id="GO:0003999">
    <property type="term" value="F:adenine phosphoribosyltransferase activity"/>
    <property type="evidence" value="ECO:0007669"/>
    <property type="project" value="UniProtKB-EC"/>
</dbReference>
<dbReference type="Gene3D" id="3.40.50.2020">
    <property type="match status" value="1"/>
</dbReference>
<evidence type="ECO:0000313" key="12">
    <source>
        <dbReference type="EMBL" id="KNE58321.1"/>
    </source>
</evidence>
<comment type="subcellular location">
    <subcellularLocation>
        <location evidence="3">Cytoplasm</location>
    </subcellularLocation>
</comment>
<comment type="function">
    <text evidence="2">Catalyzes a salvage reaction resulting in the formation of AMP, that is energically less costly than de novo synthesis.</text>
</comment>
<dbReference type="GO" id="GO:0006168">
    <property type="term" value="P:adenine salvage"/>
    <property type="evidence" value="ECO:0007669"/>
    <property type="project" value="InterPro"/>
</dbReference>
<dbReference type="EMBL" id="GG745333">
    <property type="protein sequence ID" value="KNE58321.1"/>
    <property type="molecule type" value="Genomic_DNA"/>
</dbReference>
<organism evidence="12 13">
    <name type="scientific">Allomyces macrogynus (strain ATCC 38327)</name>
    <name type="common">Allomyces javanicus var. macrogynus</name>
    <dbReference type="NCBI Taxonomy" id="578462"/>
    <lineage>
        <taxon>Eukaryota</taxon>
        <taxon>Fungi</taxon>
        <taxon>Fungi incertae sedis</taxon>
        <taxon>Blastocladiomycota</taxon>
        <taxon>Blastocladiomycetes</taxon>
        <taxon>Blastocladiales</taxon>
        <taxon>Blastocladiaceae</taxon>
        <taxon>Allomyces</taxon>
    </lineage>
</organism>
<dbReference type="GO" id="GO:0006166">
    <property type="term" value="P:purine ribonucleoside salvage"/>
    <property type="evidence" value="ECO:0007669"/>
    <property type="project" value="UniProtKB-KW"/>
</dbReference>
<evidence type="ECO:0000256" key="7">
    <source>
        <dbReference type="ARBA" id="ARBA00022490"/>
    </source>
</evidence>
<dbReference type="PANTHER" id="PTHR32315:SF3">
    <property type="entry name" value="ADENINE PHOSPHORIBOSYLTRANSFERASE"/>
    <property type="match status" value="1"/>
</dbReference>
<dbReference type="GO" id="GO:0044209">
    <property type="term" value="P:AMP salvage"/>
    <property type="evidence" value="ECO:0007669"/>
    <property type="project" value="UniProtKB-UniPathway"/>
</dbReference>
<keyword evidence="13" id="KW-1185">Reference proteome</keyword>
<proteinExistence type="inferred from homology"/>
<evidence type="ECO:0000259" key="11">
    <source>
        <dbReference type="Pfam" id="PF00156"/>
    </source>
</evidence>
<keyword evidence="8 12" id="KW-0328">Glycosyltransferase</keyword>
<dbReference type="NCBIfam" id="TIGR01090">
    <property type="entry name" value="apt"/>
    <property type="match status" value="1"/>
</dbReference>
<dbReference type="OrthoDB" id="363185at2759"/>
<dbReference type="InterPro" id="IPR000836">
    <property type="entry name" value="PRTase_dom"/>
</dbReference>
<dbReference type="NCBIfam" id="NF002636">
    <property type="entry name" value="PRK02304.1-5"/>
    <property type="match status" value="1"/>
</dbReference>
<dbReference type="UniPathway" id="UPA00588">
    <property type="reaction ID" value="UER00646"/>
</dbReference>
<dbReference type="OMA" id="QAYDLEY"/>
<reference evidence="13" key="2">
    <citation type="submission" date="2009-11" db="EMBL/GenBank/DDBJ databases">
        <title>The Genome Sequence of Allomyces macrogynus strain ATCC 38327.</title>
        <authorList>
            <consortium name="The Broad Institute Genome Sequencing Platform"/>
            <person name="Russ C."/>
            <person name="Cuomo C."/>
            <person name="Shea T."/>
            <person name="Young S.K."/>
            <person name="Zeng Q."/>
            <person name="Koehrsen M."/>
            <person name="Haas B."/>
            <person name="Borodovsky M."/>
            <person name="Guigo R."/>
            <person name="Alvarado L."/>
            <person name="Berlin A."/>
            <person name="Borenstein D."/>
            <person name="Chen Z."/>
            <person name="Engels R."/>
            <person name="Freedman E."/>
            <person name="Gellesch M."/>
            <person name="Goldberg J."/>
            <person name="Griggs A."/>
            <person name="Gujja S."/>
            <person name="Heiman D."/>
            <person name="Hepburn T."/>
            <person name="Howarth C."/>
            <person name="Jen D."/>
            <person name="Larson L."/>
            <person name="Lewis B."/>
            <person name="Mehta T."/>
            <person name="Park D."/>
            <person name="Pearson M."/>
            <person name="Roberts A."/>
            <person name="Saif S."/>
            <person name="Shenoy N."/>
            <person name="Sisk P."/>
            <person name="Stolte C."/>
            <person name="Sykes S."/>
            <person name="Walk T."/>
            <person name="White J."/>
            <person name="Yandava C."/>
            <person name="Burger G."/>
            <person name="Gray M.W."/>
            <person name="Holland P.W.H."/>
            <person name="King N."/>
            <person name="Lang F.B.F."/>
            <person name="Roger A.J."/>
            <person name="Ruiz-Trillo I."/>
            <person name="Lander E."/>
            <person name="Nusbaum C."/>
        </authorList>
    </citation>
    <scope>NUCLEOTIDE SEQUENCE [LARGE SCALE GENOMIC DNA]</scope>
    <source>
        <strain evidence="13">ATCC 38327</strain>
    </source>
</reference>
<dbReference type="SUPFAM" id="SSF53271">
    <property type="entry name" value="PRTase-like"/>
    <property type="match status" value="1"/>
</dbReference>
<dbReference type="AlphaFoldDB" id="A0A0L0S7C0"/>
<comment type="catalytic activity">
    <reaction evidence="1">
        <text>AMP + diphosphate = 5-phospho-alpha-D-ribose 1-diphosphate + adenine</text>
        <dbReference type="Rhea" id="RHEA:16609"/>
        <dbReference type="ChEBI" id="CHEBI:16708"/>
        <dbReference type="ChEBI" id="CHEBI:33019"/>
        <dbReference type="ChEBI" id="CHEBI:58017"/>
        <dbReference type="ChEBI" id="CHEBI:456215"/>
        <dbReference type="EC" id="2.4.2.7"/>
    </reaction>
</comment>
<gene>
    <name evidence="12" type="ORF">AMAG_03909</name>
</gene>
<dbReference type="HAMAP" id="MF_00004">
    <property type="entry name" value="Aden_phosphoribosyltr"/>
    <property type="match status" value="1"/>
</dbReference>
<evidence type="ECO:0000256" key="1">
    <source>
        <dbReference type="ARBA" id="ARBA00000868"/>
    </source>
</evidence>
<dbReference type="InterPro" id="IPR005764">
    <property type="entry name" value="Ade_phspho_trans"/>
</dbReference>